<evidence type="ECO:0000259" key="7">
    <source>
        <dbReference type="PROSITE" id="PS51372"/>
    </source>
</evidence>
<dbReference type="Gene3D" id="1.10.1790.10">
    <property type="entry name" value="PRD domain"/>
    <property type="match status" value="2"/>
</dbReference>
<organism evidence="8 9">
    <name type="scientific">Candidatus Enterococcus willemsii</name>
    <dbReference type="NCBI Taxonomy" id="1857215"/>
    <lineage>
        <taxon>Bacteria</taxon>
        <taxon>Bacillati</taxon>
        <taxon>Bacillota</taxon>
        <taxon>Bacilli</taxon>
        <taxon>Lactobacillales</taxon>
        <taxon>Enterococcaceae</taxon>
        <taxon>Enterococcus</taxon>
    </lineage>
</organism>
<dbReference type="PROSITE" id="PS51099">
    <property type="entry name" value="PTS_EIIB_TYPE_2"/>
    <property type="match status" value="1"/>
</dbReference>
<dbReference type="GO" id="GO:0003677">
    <property type="term" value="F:DNA binding"/>
    <property type="evidence" value="ECO:0007669"/>
    <property type="project" value="UniProtKB-KW"/>
</dbReference>
<reference evidence="8 9" key="1">
    <citation type="submission" date="2016-06" db="EMBL/GenBank/DDBJ databases">
        <title>Four novel species of enterococci isolated from chicken manure.</title>
        <authorList>
            <person name="Van Tyne D."/>
        </authorList>
    </citation>
    <scope>NUCLEOTIDE SEQUENCE [LARGE SCALE GENOMIC DNA]</scope>
    <source>
        <strain evidence="8 9">CU12B</strain>
    </source>
</reference>
<accession>A0ABQ6YYE5</accession>
<dbReference type="PROSITE" id="PS51372">
    <property type="entry name" value="PRD_2"/>
    <property type="match status" value="2"/>
</dbReference>
<evidence type="ECO:0000313" key="9">
    <source>
        <dbReference type="Proteomes" id="UP000782705"/>
    </source>
</evidence>
<evidence type="ECO:0000313" key="8">
    <source>
        <dbReference type="EMBL" id="KAF1303077.1"/>
    </source>
</evidence>
<dbReference type="PANTHER" id="PTHR30185">
    <property type="entry name" value="CRYPTIC BETA-GLUCOSIDE BGL OPERON ANTITERMINATOR"/>
    <property type="match status" value="1"/>
</dbReference>
<dbReference type="Pfam" id="PF08279">
    <property type="entry name" value="HTH_11"/>
    <property type="match status" value="1"/>
</dbReference>
<gene>
    <name evidence="8" type="ORF">BAU17_08075</name>
</gene>
<dbReference type="Gene3D" id="3.40.50.2300">
    <property type="match status" value="1"/>
</dbReference>
<evidence type="ECO:0000256" key="5">
    <source>
        <dbReference type="ARBA" id="ARBA00023163"/>
    </source>
</evidence>
<evidence type="ECO:0000256" key="3">
    <source>
        <dbReference type="ARBA" id="ARBA00023015"/>
    </source>
</evidence>
<dbReference type="SUPFAM" id="SSF52794">
    <property type="entry name" value="PTS system IIB component-like"/>
    <property type="match status" value="1"/>
</dbReference>
<dbReference type="CDD" id="cd05568">
    <property type="entry name" value="PTS_IIB_bgl_like"/>
    <property type="match status" value="1"/>
</dbReference>
<sequence>MKLSKRENYLLELLIKNDMTLTAQELANFAHVSTKTIYRTIKRINDEFSGGDIITAEIGRGFRLDYEKYLRESIDGNQERTDASLHRRNNIMLTLLFKSPNSVAMDALFEPYFITETVIIQDIKKMKLFLKDYHLLLRKKNKRLSIIGDERNIRKTVNYLIAQENLINDTFLADAQNVKAYDIDYLTSLLELIEKRLRTTISYPYNINIFSHLYILLKRSREGGITEKIDNTLDDEEIELIAKYQPIYNVSKEVIQRMSGYLGYRLSDIESFFLFQYLISSRLENQSEAVYREEEAIEVTAFFMEEMKKMVGPEIDIDKYQDDLISHIVPLLYRLKNDIVIKNELLKDIRLEYQNMFQCVSQVAKKAEKKFELSTISEDEIGFLVLYFVRYKEIQKQKKRVLIMCSSGVGTSELLKVKVKKAFPDIEIVDVLSSKKFSQKLNQYTDIDLILTTIHFTTKTEIPTMLVNSVFTKQDEERTKKILGGIGNGSALNRKFQHS</sequence>
<dbReference type="Pfam" id="PF05043">
    <property type="entry name" value="Mga"/>
    <property type="match status" value="1"/>
</dbReference>
<dbReference type="InterPro" id="IPR011608">
    <property type="entry name" value="PRD"/>
</dbReference>
<feature type="domain" description="PRD" evidence="7">
    <location>
        <begin position="177"/>
        <end position="288"/>
    </location>
</feature>
<feature type="domain" description="PRD" evidence="7">
    <location>
        <begin position="291"/>
        <end position="398"/>
    </location>
</feature>
<dbReference type="InterPro" id="IPR013011">
    <property type="entry name" value="PTS_EIIB_2"/>
</dbReference>
<proteinExistence type="predicted"/>
<dbReference type="InterPro" id="IPR013196">
    <property type="entry name" value="HTH_11"/>
</dbReference>
<keyword evidence="3" id="KW-0805">Transcription regulation</keyword>
<keyword evidence="1" id="KW-0808">Transferase</keyword>
<dbReference type="InterPro" id="IPR036634">
    <property type="entry name" value="PRD_sf"/>
</dbReference>
<keyword evidence="2" id="KW-0677">Repeat</keyword>
<dbReference type="Pfam" id="PF00874">
    <property type="entry name" value="PRD"/>
    <property type="match status" value="2"/>
</dbReference>
<name>A0ABQ6YYE5_9ENTE</name>
<keyword evidence="4" id="KW-0010">Activator</keyword>
<evidence type="ECO:0000256" key="1">
    <source>
        <dbReference type="ARBA" id="ARBA00022679"/>
    </source>
</evidence>
<evidence type="ECO:0000256" key="4">
    <source>
        <dbReference type="ARBA" id="ARBA00023159"/>
    </source>
</evidence>
<dbReference type="InterPro" id="IPR050661">
    <property type="entry name" value="BglG_antiterminators"/>
</dbReference>
<evidence type="ECO:0000259" key="6">
    <source>
        <dbReference type="PROSITE" id="PS51099"/>
    </source>
</evidence>
<dbReference type="InterPro" id="IPR036095">
    <property type="entry name" value="PTS_EIIB-like_sf"/>
</dbReference>
<dbReference type="RefSeq" id="WP_161902448.1">
    <property type="nucleotide sequence ID" value="NZ_MAEL01000044.1"/>
</dbReference>
<dbReference type="InterPro" id="IPR036388">
    <property type="entry name" value="WH-like_DNA-bd_sf"/>
</dbReference>
<evidence type="ECO:0000256" key="2">
    <source>
        <dbReference type="ARBA" id="ARBA00022737"/>
    </source>
</evidence>
<keyword evidence="8" id="KW-0238">DNA-binding</keyword>
<dbReference type="PANTHER" id="PTHR30185:SF18">
    <property type="entry name" value="TRANSCRIPTIONAL REGULATOR MTLR"/>
    <property type="match status" value="1"/>
</dbReference>
<dbReference type="EMBL" id="MAEL01000044">
    <property type="protein sequence ID" value="KAF1303077.1"/>
    <property type="molecule type" value="Genomic_DNA"/>
</dbReference>
<dbReference type="Gene3D" id="1.10.10.10">
    <property type="entry name" value="Winged helix-like DNA-binding domain superfamily/Winged helix DNA-binding domain"/>
    <property type="match status" value="1"/>
</dbReference>
<keyword evidence="9" id="KW-1185">Reference proteome</keyword>
<dbReference type="Proteomes" id="UP000782705">
    <property type="component" value="Unassembled WGS sequence"/>
</dbReference>
<dbReference type="SUPFAM" id="SSF63520">
    <property type="entry name" value="PTS-regulatory domain, PRD"/>
    <property type="match status" value="2"/>
</dbReference>
<keyword evidence="5" id="KW-0804">Transcription</keyword>
<dbReference type="InterPro" id="IPR007737">
    <property type="entry name" value="Mga_HTH"/>
</dbReference>
<feature type="domain" description="PTS EIIB type-2" evidence="6">
    <location>
        <begin position="399"/>
        <end position="491"/>
    </location>
</feature>
<protein>
    <submittedName>
        <fullName evidence="8">DNA-binding protein</fullName>
    </submittedName>
</protein>
<comment type="caution">
    <text evidence="8">The sequence shown here is derived from an EMBL/GenBank/DDBJ whole genome shotgun (WGS) entry which is preliminary data.</text>
</comment>